<sequence length="1039" mass="113604">MAAAGMGTDTPPPGSPPRVPSLAVSPAFEADEEEKSDYRADDEGGDEVDNSLDCTPADDSELSEDYGGDEMKTPPGMPARSEADVVLEPLSPTKDAAVVEKLDVEHHTVIRDSAVVTECLHSEGEGELSETSDKVQQEHKSMAVTASSSSAATGRVASSMLEVGPTEGLSGSINTHSTSAEVNSQNERDVMEEDIEKVNVDTLRLLCGSEGGTSHGEESAQEVSMEMSSTEDQEQSADVEVLTVDDDVAGNEAPPSGDLVQQTTEEGSTVPAQRDVQSEKNQKVSSPADQDEQPADTKRAPPCSEPATPEPTNTPTQTKKRMQSSTLPSGSEEPKAPDNNASPNTSPPTKVPAAPSHTPKQSKRATPKKRKKGPPAIGSAASGDEESLPIRRSSRIKHVPPKFTYPAKQLADETVLSHFRHSSPSTAMACKYCGKEMPFSRGFAQKHLRACPAFMSRNKSVVEDDTEEKPALPSPAAAKESEEDVKMEGPMHERSAVSDHAASLLHLMGSEDLAAQLKGAFQGAPFAGHAPISRFQDLIGDDATGLRHLRVQDLLDAVDPLDGQTVLLHVNSAGGRRSTGQESLDPVSKAKARDMENCSLRFPAPRNVADIFIVPIAVELGLDYAMHQHTAKLASCPEQGTAVNWRFHRTEMVVFQLAGKALWKLRMGPVHNPLSCYHPDSWLLDNAAEVDKVHRVCTLKKHALGSLTPPFDELDVFDENASTHEADEELHEHMLKPGSVAYLPAGTWFETETKEKNVVWLEVQLEAMTYEALLLAAVKQLVWREQSMRMKVQLYPGNRGEARRVRSHMGACMKSLRDEIAVLDTSDLVPEYLVTDDLRDLRAQGLLRETSRSSASTSFEVDLTNPKFKLKHVKVFSEFAYRVNPVAVLRSVDEISHLEKEESEAPTSVTAQHRALKKSPKPKPKRKLRLRVITQAGKHTYVLDEVFGNDDFRSQLHVKFQCSAEQSRLVEWLRSRGAGSFGVEEFSHGDDSRQSKSSARCKETGRHLLRFLCFVGYVSQVKSPKQARVHRQIAHEKAS</sequence>
<feature type="region of interest" description="Disordered" evidence="1">
    <location>
        <begin position="460"/>
        <end position="493"/>
    </location>
</feature>
<feature type="region of interest" description="Disordered" evidence="1">
    <location>
        <begin position="899"/>
        <end position="926"/>
    </location>
</feature>
<dbReference type="VEuPathDB" id="FungiDB:KRP23_11798"/>
<keyword evidence="3" id="KW-1185">Reference proteome</keyword>
<dbReference type="EnsemblProtists" id="Phyra76252">
    <property type="protein sequence ID" value="Phyra76252"/>
    <property type="gene ID" value="Phyra76252"/>
</dbReference>
<feature type="compositionally biased region" description="Basic residues" evidence="1">
    <location>
        <begin position="360"/>
        <end position="373"/>
    </location>
</feature>
<feature type="region of interest" description="Disordered" evidence="1">
    <location>
        <begin position="122"/>
        <end position="189"/>
    </location>
</feature>
<feature type="compositionally biased region" description="Low complexity" evidence="1">
    <location>
        <begin position="142"/>
        <end position="159"/>
    </location>
</feature>
<evidence type="ECO:0008006" key="4">
    <source>
        <dbReference type="Google" id="ProtNLM"/>
    </source>
</evidence>
<feature type="compositionally biased region" description="Polar residues" evidence="1">
    <location>
        <begin position="169"/>
        <end position="185"/>
    </location>
</feature>
<dbReference type="VEuPathDB" id="FungiDB:KRP22_14123"/>
<feature type="region of interest" description="Disordered" evidence="1">
    <location>
        <begin position="1"/>
        <end position="82"/>
    </location>
</feature>
<reference evidence="2" key="2">
    <citation type="submission" date="2015-06" db="UniProtKB">
        <authorList>
            <consortium name="EnsemblProtists"/>
        </authorList>
    </citation>
    <scope>IDENTIFICATION</scope>
    <source>
        <strain evidence="2">Pr102</strain>
    </source>
</reference>
<feature type="compositionally biased region" description="Basic residues" evidence="1">
    <location>
        <begin position="914"/>
        <end position="926"/>
    </location>
</feature>
<feature type="region of interest" description="Disordered" evidence="1">
    <location>
        <begin position="206"/>
        <end position="399"/>
    </location>
</feature>
<feature type="compositionally biased region" description="Polar residues" evidence="1">
    <location>
        <begin position="259"/>
        <end position="271"/>
    </location>
</feature>
<dbReference type="HOGENOM" id="CLU_291964_0_0_1"/>
<name>H3GJB9_PHYRM</name>
<evidence type="ECO:0000313" key="2">
    <source>
        <dbReference type="EnsemblProtists" id="Phyra76252"/>
    </source>
</evidence>
<feature type="compositionally biased region" description="Low complexity" evidence="1">
    <location>
        <begin position="306"/>
        <end position="317"/>
    </location>
</feature>
<dbReference type="InParanoid" id="H3GJB9"/>
<evidence type="ECO:0000313" key="3">
    <source>
        <dbReference type="Proteomes" id="UP000005238"/>
    </source>
</evidence>
<dbReference type="STRING" id="164328.H3GJB9"/>
<reference evidence="3" key="1">
    <citation type="journal article" date="2006" name="Science">
        <title>Phytophthora genome sequences uncover evolutionary origins and mechanisms of pathogenesis.</title>
        <authorList>
            <person name="Tyler B.M."/>
            <person name="Tripathy S."/>
            <person name="Zhang X."/>
            <person name="Dehal P."/>
            <person name="Jiang R.H."/>
            <person name="Aerts A."/>
            <person name="Arredondo F.D."/>
            <person name="Baxter L."/>
            <person name="Bensasson D."/>
            <person name="Beynon J.L."/>
            <person name="Chapman J."/>
            <person name="Damasceno C.M."/>
            <person name="Dorrance A.E."/>
            <person name="Dou D."/>
            <person name="Dickerman A.W."/>
            <person name="Dubchak I.L."/>
            <person name="Garbelotto M."/>
            <person name="Gijzen M."/>
            <person name="Gordon S.G."/>
            <person name="Govers F."/>
            <person name="Grunwald N.J."/>
            <person name="Huang W."/>
            <person name="Ivors K.L."/>
            <person name="Jones R.W."/>
            <person name="Kamoun S."/>
            <person name="Krampis K."/>
            <person name="Lamour K.H."/>
            <person name="Lee M.K."/>
            <person name="McDonald W.H."/>
            <person name="Medina M."/>
            <person name="Meijer H.J."/>
            <person name="Nordberg E.K."/>
            <person name="Maclean D.J."/>
            <person name="Ospina-Giraldo M.D."/>
            <person name="Morris P.F."/>
            <person name="Phuntumart V."/>
            <person name="Putnam N.H."/>
            <person name="Rash S."/>
            <person name="Rose J.K."/>
            <person name="Sakihama Y."/>
            <person name="Salamov A.A."/>
            <person name="Savidor A."/>
            <person name="Scheuring C.F."/>
            <person name="Smith B.M."/>
            <person name="Sobral B.W."/>
            <person name="Terry A."/>
            <person name="Torto-Alalibo T.A."/>
            <person name="Win J."/>
            <person name="Xu Z."/>
            <person name="Zhang H."/>
            <person name="Grigoriev I.V."/>
            <person name="Rokhsar D.S."/>
            <person name="Boore J.L."/>
        </authorList>
    </citation>
    <scope>NUCLEOTIDE SEQUENCE [LARGE SCALE GENOMIC DNA]</scope>
    <source>
        <strain evidence="3">Pr102</strain>
    </source>
</reference>
<dbReference type="EMBL" id="DS566014">
    <property type="status" value="NOT_ANNOTATED_CDS"/>
    <property type="molecule type" value="Genomic_DNA"/>
</dbReference>
<evidence type="ECO:0000256" key="1">
    <source>
        <dbReference type="SAM" id="MobiDB-lite"/>
    </source>
</evidence>
<dbReference type="eggNOG" id="ENOG502RZN6">
    <property type="taxonomic scope" value="Eukaryota"/>
</dbReference>
<dbReference type="OMA" id="CHDPLIP"/>
<dbReference type="Proteomes" id="UP000005238">
    <property type="component" value="Unassembled WGS sequence"/>
</dbReference>
<feature type="compositionally biased region" description="Basic and acidic residues" evidence="1">
    <location>
        <begin position="131"/>
        <end position="141"/>
    </location>
</feature>
<feature type="compositionally biased region" description="Acidic residues" evidence="1">
    <location>
        <begin position="43"/>
        <end position="68"/>
    </location>
</feature>
<proteinExistence type="predicted"/>
<feature type="compositionally biased region" description="Acidic residues" evidence="1">
    <location>
        <begin position="229"/>
        <end position="249"/>
    </location>
</feature>
<dbReference type="AlphaFoldDB" id="H3GJB9"/>
<protein>
    <recommendedName>
        <fullName evidence="4">JmjC domain-containing protein</fullName>
    </recommendedName>
</protein>
<accession>H3GJB9</accession>
<organism evidence="2 3">
    <name type="scientific">Phytophthora ramorum</name>
    <name type="common">Sudden oak death agent</name>
    <dbReference type="NCBI Taxonomy" id="164328"/>
    <lineage>
        <taxon>Eukaryota</taxon>
        <taxon>Sar</taxon>
        <taxon>Stramenopiles</taxon>
        <taxon>Oomycota</taxon>
        <taxon>Peronosporomycetes</taxon>
        <taxon>Peronosporales</taxon>
        <taxon>Peronosporaceae</taxon>
        <taxon>Phytophthora</taxon>
    </lineage>
</organism>
<feature type="compositionally biased region" description="Pro residues" evidence="1">
    <location>
        <begin position="10"/>
        <end position="19"/>
    </location>
</feature>
<dbReference type="Gene3D" id="2.60.120.650">
    <property type="entry name" value="Cupin"/>
    <property type="match status" value="1"/>
</dbReference>
<feature type="compositionally biased region" description="Basic and acidic residues" evidence="1">
    <location>
        <begin position="484"/>
        <end position="493"/>
    </location>
</feature>